<evidence type="ECO:0000259" key="6">
    <source>
        <dbReference type="SMART" id="SM00853"/>
    </source>
</evidence>
<feature type="domain" description="MutL C-terminal dimerisation" evidence="6">
    <location>
        <begin position="442"/>
        <end position="585"/>
    </location>
</feature>
<organism evidence="8 9">
    <name type="scientific">Candidatus Thiodictyon syntrophicum</name>
    <dbReference type="NCBI Taxonomy" id="1166950"/>
    <lineage>
        <taxon>Bacteria</taxon>
        <taxon>Pseudomonadati</taxon>
        <taxon>Pseudomonadota</taxon>
        <taxon>Gammaproteobacteria</taxon>
        <taxon>Chromatiales</taxon>
        <taxon>Chromatiaceae</taxon>
        <taxon>Thiodictyon</taxon>
    </lineage>
</organism>
<keyword evidence="3 5" id="KW-0227">DNA damage</keyword>
<evidence type="ECO:0000256" key="3">
    <source>
        <dbReference type="ARBA" id="ARBA00022763"/>
    </source>
</evidence>
<dbReference type="GO" id="GO:0030983">
    <property type="term" value="F:mismatched DNA binding"/>
    <property type="evidence" value="ECO:0007669"/>
    <property type="project" value="InterPro"/>
</dbReference>
<comment type="similarity">
    <text evidence="1 5">Belongs to the DNA mismatch repair MutL/HexB family.</text>
</comment>
<dbReference type="SUPFAM" id="SSF54211">
    <property type="entry name" value="Ribosomal protein S5 domain 2-like"/>
    <property type="match status" value="1"/>
</dbReference>
<keyword evidence="4 5" id="KW-0234">DNA repair</keyword>
<evidence type="ECO:0000256" key="1">
    <source>
        <dbReference type="ARBA" id="ARBA00006082"/>
    </source>
</evidence>
<dbReference type="SUPFAM" id="SSF118116">
    <property type="entry name" value="DNA mismatch repair protein MutL"/>
    <property type="match status" value="1"/>
</dbReference>
<dbReference type="KEGG" id="tsy:THSYN_13460"/>
<dbReference type="PANTHER" id="PTHR10073:SF12">
    <property type="entry name" value="DNA MISMATCH REPAIR PROTEIN MLH1"/>
    <property type="match status" value="1"/>
</dbReference>
<dbReference type="InterPro" id="IPR014721">
    <property type="entry name" value="Ribsml_uS5_D2-typ_fold_subgr"/>
</dbReference>
<sequence length="629" mass="67444">MDPDRAAPGALPIRVLPSHLVNQIAAGEVVERPAAVAKELLENSLDAGAARIEIEVEQGGIKRLRVRDDGRGIPPGQLALALARHATSKLADLTDLEAVATLGFRGEALPSIASVSRLTLTSRVADQGSGHEVMVGPDGTPGELRPAAHPPGTTVDVRDLFYNTPARRKFLRTDKTEFGHLEQVVRRIALARPELGLRLRHNGRTVLDLAPAGVDPALVRARLETLLGQGFGDQALWLDEQAVGLRLSGWVLRPAFSRSQPDQQFFYVNGRMVRDKLVTHAVRQAFSDVLHQARHPAYVLFLDLPPRLVDVNVHPTKQEVRFREGRQVHDFIFSGLKRRLAVGSLGAVGEGTASAAVAGLEWSDPGPSDGLRPLSRADLGTAAPGTGRLPLGVAEGSAGLYAAGLAFQRPGESGTTVAESAAPGWGTALPATDGEAPPLGFALAQLGGVYLLAQNAAGLIIVDIHAAHERIGYERLKSAWGAGGIVSAPLLVPVSLHVSPREADLLETHGQVLTGLGLVIDRLDLGTLAVREVPALLRDADLERLVRDLLSDLAVHGESARVDEEVNRVLSTMACHGAVRANRRLTLDEMNALLRAMERVERADQCNHGRPTWIQVTQVELDRLFSRGR</sequence>
<dbReference type="HAMAP" id="MF_00149">
    <property type="entry name" value="DNA_mis_repair"/>
    <property type="match status" value="1"/>
</dbReference>
<dbReference type="SUPFAM" id="SSF55874">
    <property type="entry name" value="ATPase domain of HSP90 chaperone/DNA topoisomerase II/histidine kinase"/>
    <property type="match status" value="1"/>
</dbReference>
<protein>
    <recommendedName>
        <fullName evidence="2 5">DNA mismatch repair protein MutL</fullName>
    </recommendedName>
</protein>
<dbReference type="InterPro" id="IPR002099">
    <property type="entry name" value="MutL/Mlh/PMS"/>
</dbReference>
<dbReference type="GO" id="GO:0016887">
    <property type="term" value="F:ATP hydrolysis activity"/>
    <property type="evidence" value="ECO:0007669"/>
    <property type="project" value="InterPro"/>
</dbReference>
<dbReference type="GO" id="GO:0140664">
    <property type="term" value="F:ATP-dependent DNA damage sensor activity"/>
    <property type="evidence" value="ECO:0007669"/>
    <property type="project" value="InterPro"/>
</dbReference>
<dbReference type="InterPro" id="IPR037198">
    <property type="entry name" value="MutL_C_sf"/>
</dbReference>
<dbReference type="PROSITE" id="PS00058">
    <property type="entry name" value="DNA_MISMATCH_REPAIR_1"/>
    <property type="match status" value="1"/>
</dbReference>
<dbReference type="EMBL" id="CP020370">
    <property type="protein sequence ID" value="AUB84763.1"/>
    <property type="molecule type" value="Genomic_DNA"/>
</dbReference>
<reference evidence="8 9" key="1">
    <citation type="submission" date="2017-03" db="EMBL/GenBank/DDBJ databases">
        <title>Complete genome sequence of Candidatus 'Thiodictyon syntrophicum' sp. nov. strain Cad16T, a photolithoautotroph purple sulfur bacterium isolated from an alpine meromictic lake.</title>
        <authorList>
            <person name="Luedin S.M."/>
            <person name="Pothier J.F."/>
            <person name="Danza F."/>
            <person name="Storelli N."/>
            <person name="Wittwer M."/>
            <person name="Tonolla M."/>
        </authorList>
    </citation>
    <scope>NUCLEOTIDE SEQUENCE [LARGE SCALE GENOMIC DNA]</scope>
    <source>
        <strain evidence="8 9">Cad16T</strain>
    </source>
</reference>
<name>A0A2K8UGN9_9GAMM</name>
<dbReference type="SMART" id="SM01340">
    <property type="entry name" value="DNA_mis_repair"/>
    <property type="match status" value="1"/>
</dbReference>
<dbReference type="InterPro" id="IPR042120">
    <property type="entry name" value="MutL_C_dimsub"/>
</dbReference>
<dbReference type="GO" id="GO:0005524">
    <property type="term" value="F:ATP binding"/>
    <property type="evidence" value="ECO:0007669"/>
    <property type="project" value="InterPro"/>
</dbReference>
<evidence type="ECO:0000313" key="9">
    <source>
        <dbReference type="Proteomes" id="UP000232638"/>
    </source>
</evidence>
<dbReference type="NCBIfam" id="TIGR00585">
    <property type="entry name" value="mutl"/>
    <property type="match status" value="1"/>
</dbReference>
<dbReference type="InterPro" id="IPR014790">
    <property type="entry name" value="MutL_C"/>
</dbReference>
<dbReference type="Proteomes" id="UP000232638">
    <property type="component" value="Chromosome"/>
</dbReference>
<dbReference type="InterPro" id="IPR036890">
    <property type="entry name" value="HATPase_C_sf"/>
</dbReference>
<dbReference type="FunFam" id="3.30.565.10:FF:000003">
    <property type="entry name" value="DNA mismatch repair endonuclease MutL"/>
    <property type="match status" value="1"/>
</dbReference>
<dbReference type="PANTHER" id="PTHR10073">
    <property type="entry name" value="DNA MISMATCH REPAIR PROTEIN MLH, PMS, MUTL"/>
    <property type="match status" value="1"/>
</dbReference>
<dbReference type="InterPro" id="IPR020667">
    <property type="entry name" value="DNA_mismatch_repair_MutL"/>
</dbReference>
<accession>A0A2K8UGN9</accession>
<feature type="domain" description="DNA mismatch repair protein S5" evidence="7">
    <location>
        <begin position="223"/>
        <end position="341"/>
    </location>
</feature>
<dbReference type="SMART" id="SM00853">
    <property type="entry name" value="MutL_C"/>
    <property type="match status" value="1"/>
</dbReference>
<dbReference type="Gene3D" id="3.30.1540.20">
    <property type="entry name" value="MutL, C-terminal domain, dimerisation subdomain"/>
    <property type="match status" value="1"/>
</dbReference>
<evidence type="ECO:0000256" key="2">
    <source>
        <dbReference type="ARBA" id="ARBA00021975"/>
    </source>
</evidence>
<dbReference type="Pfam" id="PF13589">
    <property type="entry name" value="HATPase_c_3"/>
    <property type="match status" value="1"/>
</dbReference>
<dbReference type="Gene3D" id="3.30.230.10">
    <property type="match status" value="1"/>
</dbReference>
<evidence type="ECO:0000259" key="7">
    <source>
        <dbReference type="SMART" id="SM01340"/>
    </source>
</evidence>
<dbReference type="Pfam" id="PF08676">
    <property type="entry name" value="MutL_C"/>
    <property type="match status" value="1"/>
</dbReference>
<dbReference type="InterPro" id="IPR020568">
    <property type="entry name" value="Ribosomal_Su5_D2-typ_SF"/>
</dbReference>
<dbReference type="Gene3D" id="3.30.565.10">
    <property type="entry name" value="Histidine kinase-like ATPase, C-terminal domain"/>
    <property type="match status" value="1"/>
</dbReference>
<keyword evidence="9" id="KW-1185">Reference proteome</keyword>
<dbReference type="Pfam" id="PF01119">
    <property type="entry name" value="DNA_mis_repair"/>
    <property type="match status" value="1"/>
</dbReference>
<comment type="function">
    <text evidence="5">This protein is involved in the repair of mismatches in DNA. It is required for dam-dependent methyl-directed DNA mismatch repair. May act as a 'molecular matchmaker', a protein that promotes the formation of a stable complex between two or more DNA-binding proteins in an ATP-dependent manner without itself being part of a final effector complex.</text>
</comment>
<dbReference type="CDD" id="cd16926">
    <property type="entry name" value="HATPase_MutL-MLH-PMS-like"/>
    <property type="match status" value="1"/>
</dbReference>
<dbReference type="InterPro" id="IPR042121">
    <property type="entry name" value="MutL_C_regsub"/>
</dbReference>
<dbReference type="InterPro" id="IPR014762">
    <property type="entry name" value="DNA_mismatch_repair_CS"/>
</dbReference>
<dbReference type="GO" id="GO:0006298">
    <property type="term" value="P:mismatch repair"/>
    <property type="evidence" value="ECO:0007669"/>
    <property type="project" value="UniProtKB-UniRule"/>
</dbReference>
<dbReference type="InterPro" id="IPR038973">
    <property type="entry name" value="MutL/Mlh/Pms-like"/>
</dbReference>
<evidence type="ECO:0000313" key="8">
    <source>
        <dbReference type="EMBL" id="AUB84763.1"/>
    </source>
</evidence>
<dbReference type="Gene3D" id="3.30.1370.100">
    <property type="entry name" value="MutL, C-terminal domain, regulatory subdomain"/>
    <property type="match status" value="1"/>
</dbReference>
<dbReference type="InterPro" id="IPR013507">
    <property type="entry name" value="DNA_mismatch_S5_2-like"/>
</dbReference>
<evidence type="ECO:0000256" key="5">
    <source>
        <dbReference type="HAMAP-Rule" id="MF_00149"/>
    </source>
</evidence>
<dbReference type="AlphaFoldDB" id="A0A2K8UGN9"/>
<gene>
    <name evidence="5 8" type="primary">mutL</name>
    <name evidence="8" type="ORF">THSYN_13460</name>
</gene>
<dbReference type="GO" id="GO:0032300">
    <property type="term" value="C:mismatch repair complex"/>
    <property type="evidence" value="ECO:0007669"/>
    <property type="project" value="InterPro"/>
</dbReference>
<evidence type="ECO:0000256" key="4">
    <source>
        <dbReference type="ARBA" id="ARBA00023204"/>
    </source>
</evidence>
<proteinExistence type="inferred from homology"/>
<dbReference type="CDD" id="cd03482">
    <property type="entry name" value="MutL_Trans_MutL"/>
    <property type="match status" value="1"/>
</dbReference>